<evidence type="ECO:0000313" key="1">
    <source>
        <dbReference type="EMBL" id="AFK43815.1"/>
    </source>
</evidence>
<dbReference type="EMBL" id="BT144021">
    <property type="protein sequence ID" value="AFK43815.1"/>
    <property type="molecule type" value="mRNA"/>
</dbReference>
<name>I3SU73_MEDTR</name>
<organism evidence="1">
    <name type="scientific">Medicago truncatula</name>
    <name type="common">Barrel medic</name>
    <name type="synonym">Medicago tribuloides</name>
    <dbReference type="NCBI Taxonomy" id="3880"/>
    <lineage>
        <taxon>Eukaryota</taxon>
        <taxon>Viridiplantae</taxon>
        <taxon>Streptophyta</taxon>
        <taxon>Embryophyta</taxon>
        <taxon>Tracheophyta</taxon>
        <taxon>Spermatophyta</taxon>
        <taxon>Magnoliopsida</taxon>
        <taxon>eudicotyledons</taxon>
        <taxon>Gunneridae</taxon>
        <taxon>Pentapetalae</taxon>
        <taxon>rosids</taxon>
        <taxon>fabids</taxon>
        <taxon>Fabales</taxon>
        <taxon>Fabaceae</taxon>
        <taxon>Papilionoideae</taxon>
        <taxon>50 kb inversion clade</taxon>
        <taxon>NPAAA clade</taxon>
        <taxon>Hologalegina</taxon>
        <taxon>IRL clade</taxon>
        <taxon>Trifolieae</taxon>
        <taxon>Medicago</taxon>
    </lineage>
</organism>
<proteinExistence type="evidence at transcript level"/>
<accession>I3SU73</accession>
<sequence>MFTSLTILGNTSFKTTSGGINDENSTISLGCTSNHVLNEIPVSRGINDSAVVLSGLKLPQSNVNCDTSFTLSLELVKNPSILE</sequence>
<reference evidence="1" key="1">
    <citation type="submission" date="2012-05" db="EMBL/GenBank/DDBJ databases">
        <authorList>
            <person name="Krishnakumar V."/>
            <person name="Cheung F."/>
            <person name="Xiao Y."/>
            <person name="Chan A."/>
            <person name="Moskal W.A."/>
            <person name="Town C.D."/>
        </authorList>
    </citation>
    <scope>NUCLEOTIDE SEQUENCE</scope>
</reference>
<protein>
    <submittedName>
        <fullName evidence="1">Uncharacterized protein</fullName>
    </submittedName>
</protein>
<dbReference type="AlphaFoldDB" id="I3SU73"/>